<feature type="domain" description="FIST C-domain" evidence="1">
    <location>
        <begin position="195"/>
        <end position="337"/>
    </location>
</feature>
<dbReference type="KEGG" id="aiq:Azoinq_12300"/>
<accession>A0A975SMI8</accession>
<dbReference type="Proteomes" id="UP000683428">
    <property type="component" value="Chromosome"/>
</dbReference>
<organism evidence="2 3">
    <name type="scientific">Azospira inquinata</name>
    <dbReference type="NCBI Taxonomy" id="2785627"/>
    <lineage>
        <taxon>Bacteria</taxon>
        <taxon>Pseudomonadati</taxon>
        <taxon>Pseudomonadota</taxon>
        <taxon>Betaproteobacteria</taxon>
        <taxon>Rhodocyclales</taxon>
        <taxon>Rhodocyclaceae</taxon>
        <taxon>Azospira</taxon>
    </lineage>
</organism>
<dbReference type="InterPro" id="IPR019494">
    <property type="entry name" value="FIST_C"/>
</dbReference>
<keyword evidence="3" id="KW-1185">Reference proteome</keyword>
<protein>
    <submittedName>
        <fullName evidence="2">FIST C-terminal domain-containing protein</fullName>
    </submittedName>
</protein>
<dbReference type="SMART" id="SM01204">
    <property type="entry name" value="FIST_C"/>
    <property type="match status" value="1"/>
</dbReference>
<name>A0A975SMI8_9RHOO</name>
<proteinExistence type="predicted"/>
<dbReference type="RefSeq" id="WP_216128659.1">
    <property type="nucleotide sequence ID" value="NZ_CP064782.1"/>
</dbReference>
<gene>
    <name evidence="2" type="ORF">Azoinq_12300</name>
</gene>
<evidence type="ECO:0000313" key="2">
    <source>
        <dbReference type="EMBL" id="QWT48620.1"/>
    </source>
</evidence>
<dbReference type="Pfam" id="PF10442">
    <property type="entry name" value="FIST_C"/>
    <property type="match status" value="1"/>
</dbReference>
<dbReference type="AlphaFoldDB" id="A0A975SMI8"/>
<reference evidence="2" key="1">
    <citation type="submission" date="2020-11" db="EMBL/GenBank/DDBJ databases">
        <title>Azospira inquinata sp. nov.</title>
        <authorList>
            <person name="Moe W.M."/>
            <person name="Mikes M.C."/>
        </authorList>
    </citation>
    <scope>NUCLEOTIDE SEQUENCE</scope>
    <source>
        <strain evidence="2">Azo-3</strain>
    </source>
</reference>
<evidence type="ECO:0000259" key="1">
    <source>
        <dbReference type="SMART" id="SM01204"/>
    </source>
</evidence>
<dbReference type="EMBL" id="CP064782">
    <property type="protein sequence ID" value="QWT48620.1"/>
    <property type="molecule type" value="Genomic_DNA"/>
</dbReference>
<sequence>MYAATALVSGNDAHPALVDQAVNQALARLSAQGAARASALLLFLTPDFARAGAAAVLTASRAADCLQVAGGIGAGLFTEDGWVLDRPAVAVLALAAPFGLETAHGPEDGFPGLAYGSPDHLPGPGSWLGGVYSNTQAPLPLWQGGRLLAPGPLHLRLKGSRGHYAAAHGLRFLGEGATVTRCQGHDLTQVDGQPALDALLRRLPPDLRQRSPLPLHQLTAVLADSPPAAALARQEAELVPLLTANGDRSLTLAAPLRPGRQLVWAIRQPLAAEQELRDRLAALAQEVAAPDFALVFSCIGRGPYFYGGEDRDWLALKAQFPNLPLLGVYGSGQLLPCPKGRTLVHNTVLTALFSHPSETAPRV</sequence>
<evidence type="ECO:0000313" key="3">
    <source>
        <dbReference type="Proteomes" id="UP000683428"/>
    </source>
</evidence>